<dbReference type="InterPro" id="IPR010258">
    <property type="entry name" value="Conjugal_tfr_TrbG/VirB9/CagX"/>
</dbReference>
<name>A0A418NDG6_9SPHN</name>
<evidence type="ECO:0000256" key="1">
    <source>
        <dbReference type="ARBA" id="ARBA00006135"/>
    </source>
</evidence>
<dbReference type="InterPro" id="IPR038161">
    <property type="entry name" value="VirB9/CagX/TrbG_C_sf"/>
</dbReference>
<dbReference type="RefSeq" id="WP_119514373.1">
    <property type="nucleotide sequence ID" value="NZ_QXFK01000019.1"/>
</dbReference>
<organism evidence="5 6">
    <name type="scientific">Pelagerythrobacter aerophilus</name>
    <dbReference type="NCBI Taxonomy" id="2306995"/>
    <lineage>
        <taxon>Bacteria</taxon>
        <taxon>Pseudomonadati</taxon>
        <taxon>Pseudomonadota</taxon>
        <taxon>Alphaproteobacteria</taxon>
        <taxon>Sphingomonadales</taxon>
        <taxon>Erythrobacteraceae</taxon>
        <taxon>Pelagerythrobacter</taxon>
    </lineage>
</organism>
<gene>
    <name evidence="5" type="ORF">D2V04_14135</name>
</gene>
<protein>
    <submittedName>
        <fullName evidence="5">Type VI secretion protein</fullName>
    </submittedName>
</protein>
<feature type="compositionally biased region" description="Low complexity" evidence="3">
    <location>
        <begin position="244"/>
        <end position="257"/>
    </location>
</feature>
<evidence type="ECO:0000256" key="4">
    <source>
        <dbReference type="SAM" id="SignalP"/>
    </source>
</evidence>
<evidence type="ECO:0000313" key="6">
    <source>
        <dbReference type="Proteomes" id="UP000285092"/>
    </source>
</evidence>
<feature type="chain" id="PRO_5019577918" evidence="4">
    <location>
        <begin position="21"/>
        <end position="257"/>
    </location>
</feature>
<evidence type="ECO:0000313" key="5">
    <source>
        <dbReference type="EMBL" id="RIV75447.1"/>
    </source>
</evidence>
<dbReference type="Proteomes" id="UP000285092">
    <property type="component" value="Unassembled WGS sequence"/>
</dbReference>
<comment type="similarity">
    <text evidence="1">Belongs to the TrbG/VirB9 family.</text>
</comment>
<feature type="signal peptide" evidence="4">
    <location>
        <begin position="1"/>
        <end position="20"/>
    </location>
</feature>
<dbReference type="EMBL" id="QXFK01000019">
    <property type="protein sequence ID" value="RIV75447.1"/>
    <property type="molecule type" value="Genomic_DNA"/>
</dbReference>
<dbReference type="InterPro" id="IPR033645">
    <property type="entry name" value="VirB9/CagX/TrbG_C"/>
</dbReference>
<keyword evidence="6" id="KW-1185">Reference proteome</keyword>
<comment type="caution">
    <text evidence="5">The sequence shown here is derived from an EMBL/GenBank/DDBJ whole genome shotgun (WGS) entry which is preliminary data.</text>
</comment>
<reference evidence="5 6" key="1">
    <citation type="submission" date="2018-08" db="EMBL/GenBank/DDBJ databases">
        <title>Altererythrobacter sp.Ery1 and Ery12, the genome sequencing of novel strains in genus Alterythrobacter.</title>
        <authorList>
            <person name="Cheng H."/>
            <person name="Wu Y.-H."/>
            <person name="Fang C."/>
            <person name="Xu X.-W."/>
        </authorList>
    </citation>
    <scope>NUCLEOTIDE SEQUENCE [LARGE SCALE GENOMIC DNA]</scope>
    <source>
        <strain evidence="5 6">Ery1</strain>
    </source>
</reference>
<evidence type="ECO:0000256" key="3">
    <source>
        <dbReference type="SAM" id="MobiDB-lite"/>
    </source>
</evidence>
<proteinExistence type="inferred from homology"/>
<evidence type="ECO:0000256" key="2">
    <source>
        <dbReference type="ARBA" id="ARBA00022729"/>
    </source>
</evidence>
<dbReference type="CDD" id="cd06911">
    <property type="entry name" value="VirB9_CagX_TrbG"/>
    <property type="match status" value="1"/>
</dbReference>
<dbReference type="Pfam" id="PF03524">
    <property type="entry name" value="CagX"/>
    <property type="match status" value="1"/>
</dbReference>
<accession>A0A418NDG6</accession>
<sequence length="257" mass="27658">MNRVVFPALALALVATPAAADDPRLVERVYQPAQVVTIEGRTKVQATIQFGEDEAIENVAIGDSEAWQVTPNKRADLLFVKPLAPTAATNMTVVTTKRTYLFDLVASPRAKPLYVLKFTYPDEPKEEEPKLAQTPNAVEVAAATDPYAVVDPAELNFAWAAQGDAGLLPTRTYDDGEATFLTWPAGRAVPAILVKNHEGTEGPVNFTVRGDTIVVDGVPREIVLRAGDDSAVLTNTGPERPMAERAQAALARAGEKR</sequence>
<feature type="region of interest" description="Disordered" evidence="3">
    <location>
        <begin position="232"/>
        <end position="257"/>
    </location>
</feature>
<dbReference type="Gene3D" id="2.60.40.2500">
    <property type="match status" value="1"/>
</dbReference>
<dbReference type="OrthoDB" id="7390264at2"/>
<keyword evidence="2 4" id="KW-0732">Signal</keyword>
<dbReference type="AlphaFoldDB" id="A0A418NDG6"/>